<dbReference type="EMBL" id="MNAD01001403">
    <property type="protein sequence ID" value="OJT05692.1"/>
    <property type="molecule type" value="Genomic_DNA"/>
</dbReference>
<dbReference type="PANTHER" id="PTHR43364">
    <property type="entry name" value="NADH-SPECIFIC METHYLGLYOXAL REDUCTASE-RELATED"/>
    <property type="match status" value="1"/>
</dbReference>
<dbReference type="InterPro" id="IPR023210">
    <property type="entry name" value="NADP_OxRdtase_dom"/>
</dbReference>
<evidence type="ECO:0000256" key="2">
    <source>
        <dbReference type="ARBA" id="ARBA00038157"/>
    </source>
</evidence>
<dbReference type="OrthoDB" id="2752819at2759"/>
<feature type="domain" description="NADP-dependent oxidoreductase" evidence="3">
    <location>
        <begin position="27"/>
        <end position="340"/>
    </location>
</feature>
<dbReference type="PANTHER" id="PTHR43364:SF7">
    <property type="entry name" value="NADP-DEPENDENT OXIDOREDUCTASE DOMAIN-CONTAINING PROTEIN-RELATED"/>
    <property type="match status" value="1"/>
</dbReference>
<dbReference type="Gene3D" id="3.20.20.100">
    <property type="entry name" value="NADP-dependent oxidoreductase domain"/>
    <property type="match status" value="1"/>
</dbReference>
<gene>
    <name evidence="4" type="ORF">TRAPUB_3490</name>
</gene>
<organism evidence="4 5">
    <name type="scientific">Trametes pubescens</name>
    <name type="common">White-rot fungus</name>
    <dbReference type="NCBI Taxonomy" id="154538"/>
    <lineage>
        <taxon>Eukaryota</taxon>
        <taxon>Fungi</taxon>
        <taxon>Dikarya</taxon>
        <taxon>Basidiomycota</taxon>
        <taxon>Agaricomycotina</taxon>
        <taxon>Agaricomycetes</taxon>
        <taxon>Polyporales</taxon>
        <taxon>Polyporaceae</taxon>
        <taxon>Trametes</taxon>
    </lineage>
</organism>
<protein>
    <submittedName>
        <fullName evidence="4">Aryl-alcohol dehydrogenase [NADP(+)]</fullName>
    </submittedName>
</protein>
<evidence type="ECO:0000313" key="5">
    <source>
        <dbReference type="Proteomes" id="UP000184267"/>
    </source>
</evidence>
<dbReference type="AlphaFoldDB" id="A0A1M2VDL7"/>
<dbReference type="Proteomes" id="UP000184267">
    <property type="component" value="Unassembled WGS sequence"/>
</dbReference>
<dbReference type="SUPFAM" id="SSF51430">
    <property type="entry name" value="NAD(P)-linked oxidoreductase"/>
    <property type="match status" value="1"/>
</dbReference>
<keyword evidence="5" id="KW-1185">Reference proteome</keyword>
<comment type="caution">
    <text evidence="4">The sequence shown here is derived from an EMBL/GenBank/DDBJ whole genome shotgun (WGS) entry which is preliminary data.</text>
</comment>
<reference evidence="4 5" key="1">
    <citation type="submission" date="2016-10" db="EMBL/GenBank/DDBJ databases">
        <title>Genome sequence of the basidiomycete white-rot fungus Trametes pubescens.</title>
        <authorList>
            <person name="Makela M.R."/>
            <person name="Granchi Z."/>
            <person name="Peng M."/>
            <person name="De Vries R.P."/>
            <person name="Grigoriev I."/>
            <person name="Riley R."/>
            <person name="Hilden K."/>
        </authorList>
    </citation>
    <scope>NUCLEOTIDE SEQUENCE [LARGE SCALE GENOMIC DNA]</scope>
    <source>
        <strain evidence="4 5">FBCC735</strain>
    </source>
</reference>
<dbReference type="InterPro" id="IPR036812">
    <property type="entry name" value="NAD(P)_OxRdtase_dom_sf"/>
</dbReference>
<dbReference type="InterPro" id="IPR050523">
    <property type="entry name" value="AKR_Detox_Biosynth"/>
</dbReference>
<comment type="similarity">
    <text evidence="2">Belongs to the aldo/keto reductase family. Aldo/keto reductase 2 subfamily.</text>
</comment>
<accession>A0A1M2VDL7</accession>
<sequence>MQPPPQPKTKLGRPRQLSPLAGVHVSPLCLGGMSIGDQWNQWGFGEMSKESSFKLLDAFYDAGGNFIDTANNYQNGTSEQFIGEWMEERGIRDQMVVATKYTSPFVIARPDIKQKTSYVGNSVKSMHLSVEASLKNLRTSYIDILYVHWWDFKTSIEEVVNGLHNLVVAGKVLYLGISDAPAWVVSQANTYARLTGKTPFVIYQGAWSVLQRDFEREIIPMVRAQGMALAPWNVLAGGKIRTDAEEARRRETGEKGRATFVTGLNWERDETQKKVSAVLETIASEVGTSNIQAVAIAYVMQKVPYVFPIIGGRKVEHLHANIEALNIALTPEHIKRIEGAVPFDLGFPTSFVFLCDDIKDEEWVRLQYYARLVRVFTSQHDSIDGLIAAALIQKLNGRALFPRLKCLIWKRPFDAAASALLVMFLSPMLRTIHLNILETRPVGVRCKRALQTYPDAAEYAYGSVLRMIHSCAPKVEDILLVAGGFRCSVDRLREFRNLRFLALHDVVYLTPVFDVCNSLPLLWHLNIHMALRYFPVPELDDLPSSPVATLSALSLLELNGPPLMVLSAVDALDAPNLRSLSLSFKANIDAWNRCSASVVSHFGDTLHNLELSVEGAMDDVPPDQPYLLPDFFAPLFALRDLRMVEILSHFKSPFAVRPQDMTDLATAWPQLRTLVLPTKLELDGKQDPSLPITALEPLAATCPHLELLIAPLPHHAVLLEEDHEEARVPAGQSALKEIRLLGGEWPPEVHERCVSYVKKLFPEGCA</sequence>
<evidence type="ECO:0000313" key="4">
    <source>
        <dbReference type="EMBL" id="OJT05692.1"/>
    </source>
</evidence>
<evidence type="ECO:0000259" key="3">
    <source>
        <dbReference type="Pfam" id="PF00248"/>
    </source>
</evidence>
<dbReference type="SUPFAM" id="SSF52047">
    <property type="entry name" value="RNI-like"/>
    <property type="match status" value="1"/>
</dbReference>
<dbReference type="Pfam" id="PF00248">
    <property type="entry name" value="Aldo_ket_red"/>
    <property type="match status" value="1"/>
</dbReference>
<evidence type="ECO:0000256" key="1">
    <source>
        <dbReference type="ARBA" id="ARBA00022857"/>
    </source>
</evidence>
<name>A0A1M2VDL7_TRAPU</name>
<proteinExistence type="inferred from homology"/>
<dbReference type="STRING" id="154538.A0A1M2VDL7"/>
<keyword evidence="1" id="KW-0521">NADP</keyword>